<feature type="compositionally biased region" description="Basic and acidic residues" evidence="1">
    <location>
        <begin position="21"/>
        <end position="30"/>
    </location>
</feature>
<comment type="caution">
    <text evidence="2">The sequence shown here is derived from an EMBL/GenBank/DDBJ whole genome shotgun (WGS) entry which is preliminary data.</text>
</comment>
<proteinExistence type="predicted"/>
<feature type="compositionally biased region" description="Basic residues" evidence="1">
    <location>
        <begin position="9"/>
        <end position="18"/>
    </location>
</feature>
<gene>
    <name evidence="2" type="ORF">SO694_00075187</name>
</gene>
<accession>A0ABR1FHC5</accession>
<feature type="compositionally biased region" description="Basic and acidic residues" evidence="1">
    <location>
        <begin position="314"/>
        <end position="326"/>
    </location>
</feature>
<feature type="compositionally biased region" description="Basic and acidic residues" evidence="1">
    <location>
        <begin position="176"/>
        <end position="186"/>
    </location>
</feature>
<dbReference type="EMBL" id="JBBJCI010000423">
    <property type="protein sequence ID" value="KAK7230829.1"/>
    <property type="molecule type" value="Genomic_DNA"/>
</dbReference>
<feature type="compositionally biased region" description="Low complexity" evidence="1">
    <location>
        <begin position="261"/>
        <end position="272"/>
    </location>
</feature>
<feature type="compositionally biased region" description="Basic and acidic residues" evidence="1">
    <location>
        <begin position="237"/>
        <end position="247"/>
    </location>
</feature>
<feature type="region of interest" description="Disordered" evidence="1">
    <location>
        <begin position="376"/>
        <end position="443"/>
    </location>
</feature>
<feature type="compositionally biased region" description="Basic residues" evidence="1">
    <location>
        <begin position="119"/>
        <end position="128"/>
    </location>
</feature>
<dbReference type="Proteomes" id="UP001363151">
    <property type="component" value="Unassembled WGS sequence"/>
</dbReference>
<evidence type="ECO:0000256" key="1">
    <source>
        <dbReference type="SAM" id="MobiDB-lite"/>
    </source>
</evidence>
<feature type="region of interest" description="Disordered" evidence="1">
    <location>
        <begin position="61"/>
        <end position="91"/>
    </location>
</feature>
<protein>
    <submittedName>
        <fullName evidence="2">Acetylcholine-gated cation-selective channel</fullName>
    </submittedName>
</protein>
<dbReference type="Gene3D" id="3.60.130.30">
    <property type="match status" value="1"/>
</dbReference>
<feature type="compositionally biased region" description="Pro residues" evidence="1">
    <location>
        <begin position="331"/>
        <end position="344"/>
    </location>
</feature>
<keyword evidence="3" id="KW-1185">Reference proteome</keyword>
<feature type="region of interest" description="Disordered" evidence="1">
    <location>
        <begin position="105"/>
        <end position="348"/>
    </location>
</feature>
<reference evidence="2 3" key="1">
    <citation type="submission" date="2024-03" db="EMBL/GenBank/DDBJ databases">
        <title>Aureococcus anophagefferens CCMP1851 and Kratosvirus quantuckense: Draft genome of a second virus-susceptible host strain in the model system.</title>
        <authorList>
            <person name="Chase E."/>
            <person name="Truchon A.R."/>
            <person name="Schepens W."/>
            <person name="Wilhelm S.W."/>
        </authorList>
    </citation>
    <scope>NUCLEOTIDE SEQUENCE [LARGE SCALE GENOMIC DNA]</scope>
    <source>
        <strain evidence="2 3">CCMP1851</strain>
    </source>
</reference>
<organism evidence="2 3">
    <name type="scientific">Aureococcus anophagefferens</name>
    <name type="common">Harmful bloom alga</name>
    <dbReference type="NCBI Taxonomy" id="44056"/>
    <lineage>
        <taxon>Eukaryota</taxon>
        <taxon>Sar</taxon>
        <taxon>Stramenopiles</taxon>
        <taxon>Ochrophyta</taxon>
        <taxon>Pelagophyceae</taxon>
        <taxon>Pelagomonadales</taxon>
        <taxon>Pelagomonadaceae</taxon>
        <taxon>Aureococcus</taxon>
    </lineage>
</organism>
<feature type="compositionally biased region" description="Basic and acidic residues" evidence="1">
    <location>
        <begin position="129"/>
        <end position="151"/>
    </location>
</feature>
<feature type="compositionally biased region" description="Basic and acidic residues" evidence="1">
    <location>
        <begin position="291"/>
        <end position="302"/>
    </location>
</feature>
<sequence length="883" mass="94312">MKEAEATRRTSRRPRRSATRAQDRADGFETEREALKDQIWALDAEFEESTVALNEKFEADLADAPSRPRRRRRRAASGATTRALAGLRDEMEASYAADRAAAKEAYDAKMGELEVSLARRPRTSTRRRGSGDESARARGRGDARPRGRDGVEAALGAARDGRGAPHQRAARARGSRARDRLGDERGRHRGGGGAAASQPAVLRSLAEAASAPLPDVQTWREFEPPPEGDVGAGARLFGEKKAKREALEAAAAPPDLDDAPELAPEAPKKPAATGLQTSPTAPKPKPRVTLKKADDEARDENRRRARGAAAAGADGERAARRWDKALDTSPSPSPPPTTPTPPAAAAPLFRKGQSVWYASTPKTSHDALVLEDAAAGAATAEAPKKSRGGGARAAEAPKKSRSGARKPRPPRPRNRPGRGVEKASKQAAAAARAPPPAGGDDDWLVEGSPWIGTRLMRTVFDFDAHAAATKAGVAFEPQSLASREGRAGGARKVAVDQCACDAELAGDVEDLEEHELEECQGQPKDVDELEAGAAADYDAVLAALRTEVRSIPIGAIGRGAGGTGVRVSEETRDRPRLARLLAAYGRAVLPRELPLPPIQVNANYRSAMHCDGGNVGASAICAFGDFTGGNLWTHDRGLLRVDGASRGARYFNGNMPHMTMPFDGERYSLIYFCCGNWGSLSRADEAALCDMGFRFPPEASKAFEYEYGFQIHEDHIIEAALTNYSLWRDRFSVGRRRARARDARPRLRAPAPRAGADVSDVVPGLVLGANARLAWDCFAGEGANMACAAVGWRHLKQPLGGCVLYCERRPRSEAFVFGVFYDDGDFEELSLQLAGKVRFPGARSGGLEPAPGVSKVVGGHHMAALGLLPPAPAPVPDKWLSAE</sequence>
<feature type="compositionally biased region" description="Basic residues" evidence="1">
    <location>
        <begin position="399"/>
        <end position="416"/>
    </location>
</feature>
<feature type="compositionally biased region" description="Low complexity" evidence="1">
    <location>
        <begin position="76"/>
        <end position="86"/>
    </location>
</feature>
<evidence type="ECO:0000313" key="3">
    <source>
        <dbReference type="Proteomes" id="UP001363151"/>
    </source>
</evidence>
<name>A0ABR1FHC5_AURAN</name>
<evidence type="ECO:0000313" key="2">
    <source>
        <dbReference type="EMBL" id="KAK7230829.1"/>
    </source>
</evidence>
<feature type="region of interest" description="Disordered" evidence="1">
    <location>
        <begin position="1"/>
        <end position="30"/>
    </location>
</feature>